<feature type="signal peptide" evidence="1">
    <location>
        <begin position="1"/>
        <end position="19"/>
    </location>
</feature>
<sequence length="394" mass="44060">MRYLWMFLSLMVFVGPSRADLISATFGTPQLLRPAKARVQLESETTRVRVFEKYAEETATYQFRNLGGATTVAMSLCETEAQGSYRGPVPGFASFSARLDNQPLPTQQQSSQRTEAGIEPQNVVLHVAQVHFAPAQTRRIELKGRTTQYEGLLFDGDLSYVFGGSHWAEKVKKSEINVEFRVPNTYILNAYQGTRDYFEDTDAVPIETRGATATFNRRNWRPAGKFSLSFVTTLVPDWLAEKGVGILEKTLTVSGKAQGLAGVGFYLPPALVREGVTFVRLDLLSEKFRLPRREVELVFEKPFQVATLSAGRQKIRFQRGQKRWSLNGRTLTLPVAPFAEVESGHDIGEDTVLYVPLFPVVKALGGSANANQKTHRFYVRLPGSMLPLDAEEEK</sequence>
<proteinExistence type="predicted"/>
<dbReference type="Gene3D" id="2.60.40.3680">
    <property type="match status" value="1"/>
</dbReference>
<dbReference type="InParanoid" id="A0A2S8STV3"/>
<evidence type="ECO:0000313" key="3">
    <source>
        <dbReference type="Proteomes" id="UP000237684"/>
    </source>
</evidence>
<evidence type="ECO:0000313" key="2">
    <source>
        <dbReference type="EMBL" id="PQV64234.1"/>
    </source>
</evidence>
<keyword evidence="3" id="KW-1185">Reference proteome</keyword>
<gene>
    <name evidence="2" type="ORF">B1R32_10679</name>
</gene>
<dbReference type="Proteomes" id="UP000237684">
    <property type="component" value="Unassembled WGS sequence"/>
</dbReference>
<dbReference type="EMBL" id="NIGF01000006">
    <property type="protein sequence ID" value="PQV64234.1"/>
    <property type="molecule type" value="Genomic_DNA"/>
</dbReference>
<evidence type="ECO:0000256" key="1">
    <source>
        <dbReference type="SAM" id="SignalP"/>
    </source>
</evidence>
<dbReference type="AlphaFoldDB" id="A0A2S8STV3"/>
<evidence type="ECO:0008006" key="4">
    <source>
        <dbReference type="Google" id="ProtNLM"/>
    </source>
</evidence>
<name>A0A2S8STV3_9BACT</name>
<feature type="chain" id="PRO_5015746102" description="Copper amine oxidase N-terminal domain-containing protein" evidence="1">
    <location>
        <begin position="20"/>
        <end position="394"/>
    </location>
</feature>
<organism evidence="2 3">
    <name type="scientific">Abditibacterium utsteinense</name>
    <dbReference type="NCBI Taxonomy" id="1960156"/>
    <lineage>
        <taxon>Bacteria</taxon>
        <taxon>Pseudomonadati</taxon>
        <taxon>Abditibacteriota</taxon>
        <taxon>Abditibacteriia</taxon>
        <taxon>Abditibacteriales</taxon>
        <taxon>Abditibacteriaceae</taxon>
        <taxon>Abditibacterium</taxon>
    </lineage>
</organism>
<protein>
    <recommendedName>
        <fullName evidence="4">Copper amine oxidase N-terminal domain-containing protein</fullName>
    </recommendedName>
</protein>
<dbReference type="RefSeq" id="WP_105483373.1">
    <property type="nucleotide sequence ID" value="NZ_NIGF01000006.1"/>
</dbReference>
<reference evidence="2 3" key="1">
    <citation type="journal article" date="2018" name="Syst. Appl. Microbiol.">
        <title>Abditibacterium utsteinense sp. nov., the first cultivated member of candidate phylum FBP, isolated from ice-free Antarctic soil samples.</title>
        <authorList>
            <person name="Tahon G."/>
            <person name="Tytgat B."/>
            <person name="Lebbe L."/>
            <person name="Carlier A."/>
            <person name="Willems A."/>
        </authorList>
    </citation>
    <scope>NUCLEOTIDE SEQUENCE [LARGE SCALE GENOMIC DNA]</scope>
    <source>
        <strain evidence="2 3">LMG 29911</strain>
    </source>
</reference>
<accession>A0A2S8STV3</accession>
<comment type="caution">
    <text evidence="2">The sequence shown here is derived from an EMBL/GenBank/DDBJ whole genome shotgun (WGS) entry which is preliminary data.</text>
</comment>
<keyword evidence="1" id="KW-0732">Signal</keyword>
<dbReference type="OrthoDB" id="185643at2"/>